<comment type="caution">
    <text evidence="2">The sequence shown here is derived from an EMBL/GenBank/DDBJ whole genome shotgun (WGS) entry which is preliminary data.</text>
</comment>
<evidence type="ECO:0000313" key="3">
    <source>
        <dbReference type="Proteomes" id="UP001372338"/>
    </source>
</evidence>
<sequence>MDVSGQVKLSSYYVTHLSSSTSILKLQQFKYNPSTSLTLSLSLSLSLSHFPPLLRCNGPPLMYLIPLLLSIISLSFHNTLTFYV</sequence>
<dbReference type="Proteomes" id="UP001372338">
    <property type="component" value="Unassembled WGS sequence"/>
</dbReference>
<evidence type="ECO:0000256" key="1">
    <source>
        <dbReference type="SAM" id="Phobius"/>
    </source>
</evidence>
<gene>
    <name evidence="2" type="ORF">RIF29_20226</name>
</gene>
<protein>
    <submittedName>
        <fullName evidence="2">Uncharacterized protein</fullName>
    </submittedName>
</protein>
<keyword evidence="1" id="KW-0472">Membrane</keyword>
<accession>A0AAN9I798</accession>
<organism evidence="2 3">
    <name type="scientific">Crotalaria pallida</name>
    <name type="common">Smooth rattlebox</name>
    <name type="synonym">Crotalaria striata</name>
    <dbReference type="NCBI Taxonomy" id="3830"/>
    <lineage>
        <taxon>Eukaryota</taxon>
        <taxon>Viridiplantae</taxon>
        <taxon>Streptophyta</taxon>
        <taxon>Embryophyta</taxon>
        <taxon>Tracheophyta</taxon>
        <taxon>Spermatophyta</taxon>
        <taxon>Magnoliopsida</taxon>
        <taxon>eudicotyledons</taxon>
        <taxon>Gunneridae</taxon>
        <taxon>Pentapetalae</taxon>
        <taxon>rosids</taxon>
        <taxon>fabids</taxon>
        <taxon>Fabales</taxon>
        <taxon>Fabaceae</taxon>
        <taxon>Papilionoideae</taxon>
        <taxon>50 kb inversion clade</taxon>
        <taxon>genistoids sensu lato</taxon>
        <taxon>core genistoids</taxon>
        <taxon>Crotalarieae</taxon>
        <taxon>Crotalaria</taxon>
    </lineage>
</organism>
<proteinExistence type="predicted"/>
<name>A0AAN9I798_CROPI</name>
<dbReference type="EMBL" id="JAYWIO010000004">
    <property type="protein sequence ID" value="KAK7267549.1"/>
    <property type="molecule type" value="Genomic_DNA"/>
</dbReference>
<evidence type="ECO:0000313" key="2">
    <source>
        <dbReference type="EMBL" id="KAK7267549.1"/>
    </source>
</evidence>
<reference evidence="2 3" key="1">
    <citation type="submission" date="2024-01" db="EMBL/GenBank/DDBJ databases">
        <title>The genomes of 5 underutilized Papilionoideae crops provide insights into root nodulation and disease resistanc.</title>
        <authorList>
            <person name="Yuan L."/>
        </authorList>
    </citation>
    <scope>NUCLEOTIDE SEQUENCE [LARGE SCALE GENOMIC DNA]</scope>
    <source>
        <strain evidence="2">ZHUSHIDOU_FW_LH</strain>
        <tissue evidence="2">Leaf</tissue>
    </source>
</reference>
<keyword evidence="1" id="KW-0812">Transmembrane</keyword>
<keyword evidence="1" id="KW-1133">Transmembrane helix</keyword>
<dbReference type="AlphaFoldDB" id="A0AAN9I798"/>
<feature type="transmembrane region" description="Helical" evidence="1">
    <location>
        <begin position="61"/>
        <end position="83"/>
    </location>
</feature>
<keyword evidence="3" id="KW-1185">Reference proteome</keyword>